<sequence>MCIPNNMNAPKIAFPDKLPDPPSGHLRKFRGSSEINLGWRNLFKMKSTVTRVNGCALWLCYVSASGLVFRDNVENSFLMQIYGIFVVFGIIPKVHPSGMSFSRNS</sequence>
<evidence type="ECO:0000313" key="2">
    <source>
        <dbReference type="EMBL" id="EYC33515.1"/>
    </source>
</evidence>
<gene>
    <name evidence="2" type="primary">Acey_s0002.g840</name>
    <name evidence="2" type="ORF">Y032_0002g840</name>
</gene>
<name>A0A016W1L5_9BILA</name>
<feature type="transmembrane region" description="Helical" evidence="1">
    <location>
        <begin position="49"/>
        <end position="69"/>
    </location>
</feature>
<organism evidence="2 3">
    <name type="scientific">Ancylostoma ceylanicum</name>
    <dbReference type="NCBI Taxonomy" id="53326"/>
    <lineage>
        <taxon>Eukaryota</taxon>
        <taxon>Metazoa</taxon>
        <taxon>Ecdysozoa</taxon>
        <taxon>Nematoda</taxon>
        <taxon>Chromadorea</taxon>
        <taxon>Rhabditida</taxon>
        <taxon>Rhabditina</taxon>
        <taxon>Rhabditomorpha</taxon>
        <taxon>Strongyloidea</taxon>
        <taxon>Ancylostomatidae</taxon>
        <taxon>Ancylostomatinae</taxon>
        <taxon>Ancylostoma</taxon>
    </lineage>
</organism>
<evidence type="ECO:0000256" key="1">
    <source>
        <dbReference type="SAM" id="Phobius"/>
    </source>
</evidence>
<dbReference type="AlphaFoldDB" id="A0A016W1L5"/>
<proteinExistence type="predicted"/>
<dbReference type="EMBL" id="JARK01001338">
    <property type="protein sequence ID" value="EYC33515.1"/>
    <property type="molecule type" value="Genomic_DNA"/>
</dbReference>
<keyword evidence="1" id="KW-1133">Transmembrane helix</keyword>
<keyword evidence="3" id="KW-1185">Reference proteome</keyword>
<keyword evidence="1" id="KW-0472">Membrane</keyword>
<accession>A0A016W1L5</accession>
<keyword evidence="1" id="KW-0812">Transmembrane</keyword>
<protein>
    <submittedName>
        <fullName evidence="2">Uncharacterized protein</fullName>
    </submittedName>
</protein>
<feature type="transmembrane region" description="Helical" evidence="1">
    <location>
        <begin position="75"/>
        <end position="94"/>
    </location>
</feature>
<comment type="caution">
    <text evidence="2">The sequence shown here is derived from an EMBL/GenBank/DDBJ whole genome shotgun (WGS) entry which is preliminary data.</text>
</comment>
<reference evidence="3" key="1">
    <citation type="journal article" date="2015" name="Nat. Genet.">
        <title>The genome and transcriptome of the zoonotic hookworm Ancylostoma ceylanicum identify infection-specific gene families.</title>
        <authorList>
            <person name="Schwarz E.M."/>
            <person name="Hu Y."/>
            <person name="Antoshechkin I."/>
            <person name="Miller M.M."/>
            <person name="Sternberg P.W."/>
            <person name="Aroian R.V."/>
        </authorList>
    </citation>
    <scope>NUCLEOTIDE SEQUENCE</scope>
    <source>
        <strain evidence="3">HY135</strain>
    </source>
</reference>
<dbReference type="Proteomes" id="UP000024635">
    <property type="component" value="Unassembled WGS sequence"/>
</dbReference>
<evidence type="ECO:0000313" key="3">
    <source>
        <dbReference type="Proteomes" id="UP000024635"/>
    </source>
</evidence>